<keyword evidence="2" id="KW-1185">Reference proteome</keyword>
<dbReference type="EMBL" id="JAESVA010000018">
    <property type="protein sequence ID" value="MCB8883920.1"/>
    <property type="molecule type" value="Genomic_DNA"/>
</dbReference>
<dbReference type="Proteomes" id="UP000721844">
    <property type="component" value="Unassembled WGS sequence"/>
</dbReference>
<gene>
    <name evidence="1" type="ORF">ACELLULO517_26980</name>
</gene>
<name>A0A964E6M4_9PROT</name>
<dbReference type="RefSeq" id="WP_227310661.1">
    <property type="nucleotide sequence ID" value="NZ_JAESVA010000018.1"/>
</dbReference>
<accession>A0A964E6M4</accession>
<organism evidence="1 2">
    <name type="scientific">Acidisoma cellulosilyticum</name>
    <dbReference type="NCBI Taxonomy" id="2802395"/>
    <lineage>
        <taxon>Bacteria</taxon>
        <taxon>Pseudomonadati</taxon>
        <taxon>Pseudomonadota</taxon>
        <taxon>Alphaproteobacteria</taxon>
        <taxon>Acetobacterales</taxon>
        <taxon>Acidocellaceae</taxon>
        <taxon>Acidisoma</taxon>
    </lineage>
</organism>
<dbReference type="AlphaFoldDB" id="A0A964E6M4"/>
<reference evidence="1 2" key="1">
    <citation type="journal article" date="2021" name="Microorganisms">
        <title>Acidisoma silvae sp. nov. and Acidisomacellulosilytica sp. nov., Two Acidophilic Bacteria Isolated from Decaying Wood, Hydrolyzing Cellulose and Producing Poly-3-hydroxybutyrate.</title>
        <authorList>
            <person name="Mieszkin S."/>
            <person name="Pouder E."/>
            <person name="Uroz S."/>
            <person name="Simon-Colin C."/>
            <person name="Alain K."/>
        </authorList>
    </citation>
    <scope>NUCLEOTIDE SEQUENCE [LARGE SCALE GENOMIC DNA]</scope>
    <source>
        <strain evidence="1 2">HW T5.17</strain>
    </source>
</reference>
<sequence>MSQKAAAPVNNGPALCLADPDWLYHRLMVTGPAGDLASLRAAARGAGLIPWRLDLDALAEDWFHRLVAPGGSPTERLSVAGARILADRLRAAVERRQAVAASAVGLSQACPFDLHSLVPVPGDILRLGPDDAEAKAWLWTQWGTTVALRHVTEVAPDPAGPAAATVTWTFWSADWSPWRAVAQLAARWPGLQFALSPVYDIA</sequence>
<proteinExistence type="predicted"/>
<evidence type="ECO:0000313" key="1">
    <source>
        <dbReference type="EMBL" id="MCB8883920.1"/>
    </source>
</evidence>
<comment type="caution">
    <text evidence="1">The sequence shown here is derived from an EMBL/GenBank/DDBJ whole genome shotgun (WGS) entry which is preliminary data.</text>
</comment>
<protein>
    <submittedName>
        <fullName evidence="1">Uncharacterized protein</fullName>
    </submittedName>
</protein>
<evidence type="ECO:0000313" key="2">
    <source>
        <dbReference type="Proteomes" id="UP000721844"/>
    </source>
</evidence>